<dbReference type="SUPFAM" id="SSF56784">
    <property type="entry name" value="HAD-like"/>
    <property type="match status" value="1"/>
</dbReference>
<dbReference type="SFLD" id="SFLDS00003">
    <property type="entry name" value="Haloacid_Dehalogenase"/>
    <property type="match status" value="1"/>
</dbReference>
<evidence type="ECO:0000256" key="1">
    <source>
        <dbReference type="ARBA" id="ARBA00022801"/>
    </source>
</evidence>
<dbReference type="eggNOG" id="COG1011">
    <property type="taxonomic scope" value="Bacteria"/>
</dbReference>
<dbReference type="RefSeq" id="WP_015047711.1">
    <property type="nucleotide sequence ID" value="NC_018868.3"/>
</dbReference>
<dbReference type="STRING" id="1117647.M5M_11850"/>
<dbReference type="Gene3D" id="1.20.120.1600">
    <property type="match status" value="1"/>
</dbReference>
<evidence type="ECO:0000313" key="2">
    <source>
        <dbReference type="EMBL" id="AFU99547.1"/>
    </source>
</evidence>
<keyword evidence="1" id="KW-0378">Hydrolase</keyword>
<organism evidence="2 3">
    <name type="scientific">Simiduia agarivorans (strain DSM 21679 / JCM 13881 / BCRC 17597 / SA1)</name>
    <dbReference type="NCBI Taxonomy" id="1117647"/>
    <lineage>
        <taxon>Bacteria</taxon>
        <taxon>Pseudomonadati</taxon>
        <taxon>Pseudomonadota</taxon>
        <taxon>Gammaproteobacteria</taxon>
        <taxon>Cellvibrionales</taxon>
        <taxon>Cellvibrionaceae</taxon>
        <taxon>Simiduia</taxon>
    </lineage>
</organism>
<dbReference type="InterPro" id="IPR051540">
    <property type="entry name" value="S-2-haloacid_dehalogenase"/>
</dbReference>
<dbReference type="HOGENOM" id="CLU_045011_8_2_6"/>
<gene>
    <name evidence="2" type="ordered locus">M5M_11850</name>
</gene>
<evidence type="ECO:0000313" key="3">
    <source>
        <dbReference type="Proteomes" id="UP000000466"/>
    </source>
</evidence>
<accession>K4L045</accession>
<dbReference type="PANTHER" id="PTHR43316">
    <property type="entry name" value="HYDROLASE, HALOACID DELAHOGENASE-RELATED"/>
    <property type="match status" value="1"/>
</dbReference>
<dbReference type="InterPro" id="IPR006439">
    <property type="entry name" value="HAD-SF_hydro_IA"/>
</dbReference>
<dbReference type="Proteomes" id="UP000000466">
    <property type="component" value="Chromosome"/>
</dbReference>
<dbReference type="PANTHER" id="PTHR43316:SF8">
    <property type="entry name" value="HAD FAMILY HYDROLASE"/>
    <property type="match status" value="1"/>
</dbReference>
<keyword evidence="3" id="KW-1185">Reference proteome</keyword>
<dbReference type="AlphaFoldDB" id="K4L045"/>
<dbReference type="OrthoDB" id="367448at2"/>
<dbReference type="SFLD" id="SFLDG01129">
    <property type="entry name" value="C1.5:_HAD__Beta-PGM__Phosphata"/>
    <property type="match status" value="1"/>
</dbReference>
<dbReference type="KEGG" id="saga:M5M_11850"/>
<proteinExistence type="predicted"/>
<dbReference type="InterPro" id="IPR023214">
    <property type="entry name" value="HAD_sf"/>
</dbReference>
<dbReference type="Gene3D" id="3.40.50.1000">
    <property type="entry name" value="HAD superfamily/HAD-like"/>
    <property type="match status" value="1"/>
</dbReference>
<reference evidence="2 3" key="1">
    <citation type="journal article" date="2013" name="Genome Announc.">
        <title>Complete genome sequence of Simiduia agarivorans SA1(T), a marine bacterium able to degrade a variety of polysaccharides.</title>
        <authorList>
            <person name="Lin S.Y."/>
            <person name="Shieh W.Y."/>
            <person name="Chen J.S."/>
            <person name="Tang S.L."/>
        </authorList>
    </citation>
    <scope>NUCLEOTIDE SEQUENCE [LARGE SCALE GENOMIC DNA]</scope>
    <source>
        <strain evidence="3">DSM 21679 / JCM 13881 / BCRC 17597 / SA1</strain>
    </source>
</reference>
<dbReference type="NCBIfam" id="TIGR01509">
    <property type="entry name" value="HAD-SF-IA-v3"/>
    <property type="match status" value="1"/>
</dbReference>
<sequence length="243" mass="27547">MTSTIKLISFDLDNTLWDATQLLTAAEIHTHQWLEQFCPKLTRKYSADQLRMARMEYWQRHPEFRHLITRVRRDSLRAKLIEAGYCLSEAIELADLAMDVFMEARHRVHYYDHALTTLDDLHNHYRLAAISNGNACTQRLGLKQFDFHLSAETVGAAKPSPEPFELALAMADANPAEMVHIGDNPQEDIQAAANLGINTIWYNPTNKPWELQPCRPSATVRCLSQIPAAIAGLMQAPLAAQWA</sequence>
<dbReference type="GO" id="GO:0016787">
    <property type="term" value="F:hydrolase activity"/>
    <property type="evidence" value="ECO:0007669"/>
    <property type="project" value="UniProtKB-KW"/>
</dbReference>
<dbReference type="PRINTS" id="PR00413">
    <property type="entry name" value="HADHALOGNASE"/>
</dbReference>
<dbReference type="InterPro" id="IPR036412">
    <property type="entry name" value="HAD-like_sf"/>
</dbReference>
<protein>
    <submittedName>
        <fullName evidence="2">Haloacid dehalogenase-like hydrolase protein</fullName>
    </submittedName>
</protein>
<dbReference type="EMBL" id="CP003746">
    <property type="protein sequence ID" value="AFU99547.1"/>
    <property type="molecule type" value="Genomic_DNA"/>
</dbReference>
<dbReference type="Pfam" id="PF00702">
    <property type="entry name" value="Hydrolase"/>
    <property type="match status" value="1"/>
</dbReference>
<dbReference type="NCBIfam" id="TIGR01549">
    <property type="entry name" value="HAD-SF-IA-v1"/>
    <property type="match status" value="1"/>
</dbReference>
<name>K4L045_SIMAS</name>